<organism evidence="1 2">
    <name type="scientific">Fomitopsis schrenkii</name>
    <name type="common">Brown rot fungus</name>
    <dbReference type="NCBI Taxonomy" id="2126942"/>
    <lineage>
        <taxon>Eukaryota</taxon>
        <taxon>Fungi</taxon>
        <taxon>Dikarya</taxon>
        <taxon>Basidiomycota</taxon>
        <taxon>Agaricomycotina</taxon>
        <taxon>Agaricomycetes</taxon>
        <taxon>Polyporales</taxon>
        <taxon>Fomitopsis</taxon>
    </lineage>
</organism>
<dbReference type="AlphaFoldDB" id="S8E0A5"/>
<dbReference type="eggNOG" id="ENOG502S0UZ">
    <property type="taxonomic scope" value="Eukaryota"/>
</dbReference>
<reference evidence="1 2" key="1">
    <citation type="journal article" date="2012" name="Science">
        <title>The Paleozoic origin of enzymatic lignin decomposition reconstructed from 31 fungal genomes.</title>
        <authorList>
            <person name="Floudas D."/>
            <person name="Binder M."/>
            <person name="Riley R."/>
            <person name="Barry K."/>
            <person name="Blanchette R.A."/>
            <person name="Henrissat B."/>
            <person name="Martinez A.T."/>
            <person name="Otillar R."/>
            <person name="Spatafora J.W."/>
            <person name="Yadav J.S."/>
            <person name="Aerts A."/>
            <person name="Benoit I."/>
            <person name="Boyd A."/>
            <person name="Carlson A."/>
            <person name="Copeland A."/>
            <person name="Coutinho P.M."/>
            <person name="de Vries R.P."/>
            <person name="Ferreira P."/>
            <person name="Findley K."/>
            <person name="Foster B."/>
            <person name="Gaskell J."/>
            <person name="Glotzer D."/>
            <person name="Gorecki P."/>
            <person name="Heitman J."/>
            <person name="Hesse C."/>
            <person name="Hori C."/>
            <person name="Igarashi K."/>
            <person name="Jurgens J.A."/>
            <person name="Kallen N."/>
            <person name="Kersten P."/>
            <person name="Kohler A."/>
            <person name="Kuees U."/>
            <person name="Kumar T.K.A."/>
            <person name="Kuo A."/>
            <person name="LaButti K."/>
            <person name="Larrondo L.F."/>
            <person name="Lindquist E."/>
            <person name="Ling A."/>
            <person name="Lombard V."/>
            <person name="Lucas S."/>
            <person name="Lundell T."/>
            <person name="Martin R."/>
            <person name="McLaughlin D.J."/>
            <person name="Morgenstern I."/>
            <person name="Morin E."/>
            <person name="Murat C."/>
            <person name="Nagy L.G."/>
            <person name="Nolan M."/>
            <person name="Ohm R.A."/>
            <person name="Patyshakuliyeva A."/>
            <person name="Rokas A."/>
            <person name="Ruiz-Duenas F.J."/>
            <person name="Sabat G."/>
            <person name="Salamov A."/>
            <person name="Samejima M."/>
            <person name="Schmutz J."/>
            <person name="Slot J.C."/>
            <person name="St John F."/>
            <person name="Stenlid J."/>
            <person name="Sun H."/>
            <person name="Sun S."/>
            <person name="Syed K."/>
            <person name="Tsang A."/>
            <person name="Wiebenga A."/>
            <person name="Young D."/>
            <person name="Pisabarro A."/>
            <person name="Eastwood D.C."/>
            <person name="Martin F."/>
            <person name="Cullen D."/>
            <person name="Grigoriev I.V."/>
            <person name="Hibbett D.S."/>
        </authorList>
    </citation>
    <scope>NUCLEOTIDE SEQUENCE</scope>
    <source>
        <strain evidence="2">FP-58527</strain>
    </source>
</reference>
<dbReference type="Proteomes" id="UP000015241">
    <property type="component" value="Unassembled WGS sequence"/>
</dbReference>
<keyword evidence="2" id="KW-1185">Reference proteome</keyword>
<dbReference type="EMBL" id="KE504184">
    <property type="protein sequence ID" value="EPS96778.1"/>
    <property type="molecule type" value="Genomic_DNA"/>
</dbReference>
<gene>
    <name evidence="1" type="ORF">FOMPIDRAFT_129727</name>
</gene>
<dbReference type="PANTHER" id="PTHR30292:SF0">
    <property type="entry name" value="5-OXOPROLINASE SUBUNIT A"/>
    <property type="match status" value="1"/>
</dbReference>
<dbReference type="Pfam" id="PF03746">
    <property type="entry name" value="LamB_YcsF"/>
    <property type="match status" value="1"/>
</dbReference>
<protein>
    <recommendedName>
        <fullName evidence="3">Lactam utilization protein lamB</fullName>
    </recommendedName>
</protein>
<dbReference type="SUPFAM" id="SSF88713">
    <property type="entry name" value="Glycoside hydrolase/deacetylase"/>
    <property type="match status" value="1"/>
</dbReference>
<dbReference type="STRING" id="743788.S8E0A5"/>
<dbReference type="HOGENOM" id="CLU_069535_1_0_1"/>
<dbReference type="OrthoDB" id="5295431at2759"/>
<dbReference type="Gene3D" id="3.20.20.370">
    <property type="entry name" value="Glycoside hydrolase/deacetylase"/>
    <property type="match status" value="1"/>
</dbReference>
<evidence type="ECO:0000313" key="2">
    <source>
        <dbReference type="Proteomes" id="UP000015241"/>
    </source>
</evidence>
<evidence type="ECO:0008006" key="3">
    <source>
        <dbReference type="Google" id="ProtNLM"/>
    </source>
</evidence>
<dbReference type="GO" id="GO:0005975">
    <property type="term" value="P:carbohydrate metabolic process"/>
    <property type="evidence" value="ECO:0007669"/>
    <property type="project" value="InterPro"/>
</dbReference>
<dbReference type="PANTHER" id="PTHR30292">
    <property type="entry name" value="UNCHARACTERIZED PROTEIN YBGL-RELATED"/>
    <property type="match status" value="1"/>
</dbReference>
<name>S8E0A5_FOMSC</name>
<dbReference type="InParanoid" id="S8E0A5"/>
<evidence type="ECO:0000313" key="1">
    <source>
        <dbReference type="EMBL" id="EPS96778.1"/>
    </source>
</evidence>
<sequence length="250" mass="26923">MRTSVNCDMGEGFALYTIGDDEALMKTIHLANIACGFHASDFNIMNKTVLLAKQNGVKIGAHPSLPDRQGWGRREMAIEPDELASCFIYQVGALTGFLKLHDVELNHIKPHGAVYGMTARDMNLARAAVGVAKLYGVAYMGLAGTCHQVAAKELGVPFITEFYADMEYTPDGKLLITKKHDPIPLDVIKGRVSKVLSEAKITANDGSFLPLPGGITDFCICVHSDTPGSAEIAHTVKAMVDAHNAHGPYV</sequence>
<dbReference type="InterPro" id="IPR005501">
    <property type="entry name" value="LamB/YcsF/PxpA-like"/>
</dbReference>
<accession>S8E0A5</accession>
<dbReference type="NCBIfam" id="NF003814">
    <property type="entry name" value="PRK05406.1-3"/>
    <property type="match status" value="1"/>
</dbReference>
<proteinExistence type="predicted"/>
<dbReference type="InterPro" id="IPR011330">
    <property type="entry name" value="Glyco_hydro/deAcase_b/a-brl"/>
</dbReference>